<dbReference type="InterPro" id="IPR038459">
    <property type="entry name" value="MT_TRM10-typ_sf"/>
</dbReference>
<gene>
    <name evidence="6" type="ORF">QR680_018042</name>
</gene>
<dbReference type="GO" id="GO:0032259">
    <property type="term" value="P:methylation"/>
    <property type="evidence" value="ECO:0007669"/>
    <property type="project" value="UniProtKB-KW"/>
</dbReference>
<sequence length="365" mass="42434">MTSKLMPSAALLAKIVRPEQKKIINRVMKEVEIYEYMATKVPQQMTDECWVELLERKTLSARVQYLEFLAVRERRQARDKSTRRGTKEEVIAASEEQRQRYDDGGMGYGPELYQLLNNPLRNKKRVRHSEGMRVWESMRTDVPEVAIDLQHFSSMDSVSRSKVGKQIQYAISENFASRRPMPLSFYGYNMSNPAAAKLFERCVGYYNMEYTDQVVLPSFYNGTVADIKKSGKRVVYISNAARRMLDGPLKNDVYILCASKDTGRSALSSSRANNIPVYNLPIKKYVKWESGPQFLPLNNVVRILREVYLNYGDWETALRNNISNRHLMSYEARLEKNEMFIKKQGEKQRYREELLQLIQDGTRGL</sequence>
<comment type="caution">
    <text evidence="6">The sequence shown here is derived from an EMBL/GenBank/DDBJ whole genome shotgun (WGS) entry which is preliminary data.</text>
</comment>
<feature type="domain" description="SAM-dependent MTase TRM10-type" evidence="5">
    <location>
        <begin position="130"/>
        <end position="329"/>
    </location>
</feature>
<dbReference type="PROSITE" id="PS51675">
    <property type="entry name" value="SAM_MT_TRM10"/>
    <property type="match status" value="1"/>
</dbReference>
<reference evidence="6" key="1">
    <citation type="submission" date="2023-06" db="EMBL/GenBank/DDBJ databases">
        <title>Genomic analysis of the entomopathogenic nematode Steinernema hermaphroditum.</title>
        <authorList>
            <person name="Schwarz E.M."/>
            <person name="Heppert J.K."/>
            <person name="Baniya A."/>
            <person name="Schwartz H.T."/>
            <person name="Tan C.-H."/>
            <person name="Antoshechkin I."/>
            <person name="Sternberg P.W."/>
            <person name="Goodrich-Blair H."/>
            <person name="Dillman A.R."/>
        </authorList>
    </citation>
    <scope>NUCLEOTIDE SEQUENCE</scope>
    <source>
        <strain evidence="6">PS9179</strain>
        <tissue evidence="6">Whole animal</tissue>
    </source>
</reference>
<dbReference type="GO" id="GO:0005739">
    <property type="term" value="C:mitochondrion"/>
    <property type="evidence" value="ECO:0007669"/>
    <property type="project" value="TreeGrafter"/>
</dbReference>
<dbReference type="InterPro" id="IPR007356">
    <property type="entry name" value="tRNA_m1G_MeTrfase_euk"/>
</dbReference>
<evidence type="ECO:0000256" key="4">
    <source>
        <dbReference type="SAM" id="MobiDB-lite"/>
    </source>
</evidence>
<evidence type="ECO:0000313" key="7">
    <source>
        <dbReference type="Proteomes" id="UP001175271"/>
    </source>
</evidence>
<keyword evidence="7" id="KW-1185">Reference proteome</keyword>
<dbReference type="Gene3D" id="3.40.1280.30">
    <property type="match status" value="1"/>
</dbReference>
<dbReference type="GO" id="GO:0070131">
    <property type="term" value="P:positive regulation of mitochondrial translation"/>
    <property type="evidence" value="ECO:0007669"/>
    <property type="project" value="TreeGrafter"/>
</dbReference>
<evidence type="ECO:0000256" key="1">
    <source>
        <dbReference type="ARBA" id="ARBA00022603"/>
    </source>
</evidence>
<evidence type="ECO:0000313" key="6">
    <source>
        <dbReference type="EMBL" id="KAK0405532.1"/>
    </source>
</evidence>
<dbReference type="AlphaFoldDB" id="A0AA39HGQ1"/>
<evidence type="ECO:0000259" key="5">
    <source>
        <dbReference type="PROSITE" id="PS51675"/>
    </source>
</evidence>
<dbReference type="Proteomes" id="UP001175271">
    <property type="component" value="Unassembled WGS sequence"/>
</dbReference>
<dbReference type="GO" id="GO:0005654">
    <property type="term" value="C:nucleoplasm"/>
    <property type="evidence" value="ECO:0007669"/>
    <property type="project" value="TreeGrafter"/>
</dbReference>
<evidence type="ECO:0000256" key="3">
    <source>
        <dbReference type="ARBA" id="ARBA00022691"/>
    </source>
</evidence>
<dbReference type="GO" id="GO:0097745">
    <property type="term" value="P:mitochondrial tRNA 5'-end processing"/>
    <property type="evidence" value="ECO:0007669"/>
    <property type="project" value="TreeGrafter"/>
</dbReference>
<name>A0AA39HGQ1_9BILA</name>
<organism evidence="6 7">
    <name type="scientific">Steinernema hermaphroditum</name>
    <dbReference type="NCBI Taxonomy" id="289476"/>
    <lineage>
        <taxon>Eukaryota</taxon>
        <taxon>Metazoa</taxon>
        <taxon>Ecdysozoa</taxon>
        <taxon>Nematoda</taxon>
        <taxon>Chromadorea</taxon>
        <taxon>Rhabditida</taxon>
        <taxon>Tylenchina</taxon>
        <taxon>Panagrolaimomorpha</taxon>
        <taxon>Strongyloidoidea</taxon>
        <taxon>Steinernematidae</taxon>
        <taxon>Steinernema</taxon>
    </lineage>
</organism>
<keyword evidence="3" id="KW-0949">S-adenosyl-L-methionine</keyword>
<keyword evidence="2" id="KW-0808">Transferase</keyword>
<accession>A0AA39HGQ1</accession>
<dbReference type="InterPro" id="IPR028564">
    <property type="entry name" value="MT_TRM10-typ"/>
</dbReference>
<protein>
    <recommendedName>
        <fullName evidence="5">SAM-dependent MTase TRM10-type domain-containing protein</fullName>
    </recommendedName>
</protein>
<feature type="region of interest" description="Disordered" evidence="4">
    <location>
        <begin position="76"/>
        <end position="95"/>
    </location>
</feature>
<evidence type="ECO:0000256" key="2">
    <source>
        <dbReference type="ARBA" id="ARBA00022679"/>
    </source>
</evidence>
<keyword evidence="1" id="KW-0489">Methyltransferase</keyword>
<dbReference type="GO" id="GO:0008168">
    <property type="term" value="F:methyltransferase activity"/>
    <property type="evidence" value="ECO:0007669"/>
    <property type="project" value="UniProtKB-KW"/>
</dbReference>
<dbReference type="EMBL" id="JAUCMV010000004">
    <property type="protein sequence ID" value="KAK0405532.1"/>
    <property type="molecule type" value="Genomic_DNA"/>
</dbReference>
<proteinExistence type="predicted"/>
<dbReference type="PANTHER" id="PTHR13563:SF12">
    <property type="entry name" value="PROTEIN CBG09110"/>
    <property type="match status" value="1"/>
</dbReference>
<dbReference type="PANTHER" id="PTHR13563">
    <property type="entry name" value="TRNA (GUANINE-9-) METHYLTRANSFERASE"/>
    <property type="match status" value="1"/>
</dbReference>
<dbReference type="GO" id="GO:0000049">
    <property type="term" value="F:tRNA binding"/>
    <property type="evidence" value="ECO:0007669"/>
    <property type="project" value="TreeGrafter"/>
</dbReference>